<accession>A0A8T8HZV5</accession>
<evidence type="ECO:0000256" key="1">
    <source>
        <dbReference type="SAM" id="Phobius"/>
    </source>
</evidence>
<evidence type="ECO:0000313" key="2">
    <source>
        <dbReference type="EMBL" id="MBM7815008.1"/>
    </source>
</evidence>
<feature type="transmembrane region" description="Helical" evidence="1">
    <location>
        <begin position="158"/>
        <end position="182"/>
    </location>
</feature>
<keyword evidence="1" id="KW-1133">Transmembrane helix</keyword>
<feature type="transmembrane region" description="Helical" evidence="1">
    <location>
        <begin position="194"/>
        <end position="215"/>
    </location>
</feature>
<dbReference type="RefSeq" id="WP_204845583.1">
    <property type="nucleotide sequence ID" value="NZ_JAFBCL010000001.1"/>
</dbReference>
<dbReference type="Proteomes" id="UP000671828">
    <property type="component" value="Chromosome"/>
</dbReference>
<dbReference type="Pfam" id="PF12811">
    <property type="entry name" value="BaxI_1"/>
    <property type="match status" value="1"/>
</dbReference>
<feature type="transmembrane region" description="Helical" evidence="1">
    <location>
        <begin position="85"/>
        <end position="105"/>
    </location>
</feature>
<dbReference type="EMBL" id="JAFBCL010000001">
    <property type="protein sequence ID" value="MBM7815008.1"/>
    <property type="molecule type" value="Genomic_DNA"/>
</dbReference>
<dbReference type="AlphaFoldDB" id="A0A8T8HZV5"/>
<keyword evidence="1" id="KW-0812">Transmembrane</keyword>
<name>A0A8T8HZV5_9PSEU</name>
<keyword evidence="1" id="KW-0472">Membrane</keyword>
<proteinExistence type="predicted"/>
<dbReference type="PANTHER" id="PTHR41282:SF1">
    <property type="entry name" value="CONSERVED TRANSMEMBRANE PROTEIN-RELATED"/>
    <property type="match status" value="1"/>
</dbReference>
<evidence type="ECO:0000313" key="3">
    <source>
        <dbReference type="EMBL" id="QTR03264.1"/>
    </source>
</evidence>
<reference evidence="2 5" key="1">
    <citation type="submission" date="2021-01" db="EMBL/GenBank/DDBJ databases">
        <title>Sequencing the genomes of 1000 actinobacteria strains.</title>
        <authorList>
            <person name="Klenk H.-P."/>
        </authorList>
    </citation>
    <scope>NUCLEOTIDE SEQUENCE [LARGE SCALE GENOMIC DNA]</scope>
    <source>
        <strain evidence="2 5">DSM 44581</strain>
    </source>
</reference>
<reference evidence="3" key="2">
    <citation type="submission" date="2021-04" db="EMBL/GenBank/DDBJ databases">
        <title>Saccharothrix algeriensis WGS.</title>
        <authorList>
            <person name="Stuskova K."/>
            <person name="Hakalova E."/>
            <person name="Tebbal A.B."/>
            <person name="Eichmeier A."/>
        </authorList>
    </citation>
    <scope>NUCLEOTIDE SEQUENCE</scope>
    <source>
        <strain evidence="3">NRRL B-24137</strain>
    </source>
</reference>
<feature type="transmembrane region" description="Helical" evidence="1">
    <location>
        <begin position="227"/>
        <end position="251"/>
    </location>
</feature>
<feature type="transmembrane region" description="Helical" evidence="1">
    <location>
        <begin position="125"/>
        <end position="146"/>
    </location>
</feature>
<evidence type="ECO:0000313" key="4">
    <source>
        <dbReference type="Proteomes" id="UP000671828"/>
    </source>
</evidence>
<keyword evidence="5" id="KW-1185">Reference proteome</keyword>
<evidence type="ECO:0000313" key="5">
    <source>
        <dbReference type="Proteomes" id="UP001195724"/>
    </source>
</evidence>
<protein>
    <submittedName>
        <fullName evidence="3">Bax inhibitor-1/YccA family protein</fullName>
    </submittedName>
    <submittedName>
        <fullName evidence="2">YccA/Bax inhibitor family protein</fullName>
    </submittedName>
</protein>
<sequence>MRTTTNPAIRNLLVTSGTALPRAGAAAPARTSKYRPTGTNRPMTVDDVVAKSAVTLGTTVAAGVATVLFDLYAAVLPAAAAGLGLWLFLTFRLTASAGLTLAYATAQGVVTGGVTGLLDGAHPGLAAQAALGTTGVFVAMLAVYKLRLLRLTTRKVKWFIAAAVGVVLLLLTEVLGAAVLGAEPGLRGGGFFPIAFSLLCVCLAAFSFLLGFEAADRMIRHGVAADWAWYLAFGLVGTLLWLYTELLWLLWSFR</sequence>
<dbReference type="InterPro" id="IPR010539">
    <property type="entry name" value="BaxI_1-like"/>
</dbReference>
<dbReference type="PANTHER" id="PTHR41282">
    <property type="entry name" value="CONSERVED TRANSMEMBRANE PROTEIN-RELATED"/>
    <property type="match status" value="1"/>
</dbReference>
<organism evidence="3 4">
    <name type="scientific">Saccharothrix algeriensis</name>
    <dbReference type="NCBI Taxonomy" id="173560"/>
    <lineage>
        <taxon>Bacteria</taxon>
        <taxon>Bacillati</taxon>
        <taxon>Actinomycetota</taxon>
        <taxon>Actinomycetes</taxon>
        <taxon>Pseudonocardiales</taxon>
        <taxon>Pseudonocardiaceae</taxon>
        <taxon>Saccharothrix</taxon>
    </lineage>
</organism>
<dbReference type="EMBL" id="CP072788">
    <property type="protein sequence ID" value="QTR03264.1"/>
    <property type="molecule type" value="Genomic_DNA"/>
</dbReference>
<gene>
    <name evidence="3" type="ORF">J7S33_30715</name>
    <name evidence="2" type="ORF">JOE68_005873</name>
</gene>
<dbReference type="Proteomes" id="UP001195724">
    <property type="component" value="Unassembled WGS sequence"/>
</dbReference>
<feature type="transmembrane region" description="Helical" evidence="1">
    <location>
        <begin position="49"/>
        <end position="73"/>
    </location>
</feature>